<dbReference type="AlphaFoldDB" id="A0A9N9IAR1"/>
<keyword evidence="8" id="KW-0812">Transmembrane</keyword>
<evidence type="ECO:0000256" key="8">
    <source>
        <dbReference type="SAM" id="Phobius"/>
    </source>
</evidence>
<dbReference type="Proteomes" id="UP000789759">
    <property type="component" value="Unassembled WGS sequence"/>
</dbReference>
<dbReference type="Pfam" id="PF20238">
    <property type="entry name" value="BIM1-like_dom"/>
    <property type="match status" value="1"/>
</dbReference>
<sequence>MKLITSYLLILFVIFNIADSHYQLQNPPTRGFEETTEPNSPCGGFDSVNASAITKFPVSQGRATSYFYDGDGTLTYYYALTSNSSFLPLTNAPKSVTVNLTRANATVGSQGVLQAVFKLSDGSNASWYQCADIQVVSAPTNSVAMVSPHIGVITLFVGFISILFIGV</sequence>
<comment type="subcellular location">
    <subcellularLocation>
        <location evidence="1">Cell membrane</location>
    </subcellularLocation>
    <subcellularLocation>
        <location evidence="7">Endomembrane system</location>
        <topology evidence="7">Lipid-anchor</topology>
    </subcellularLocation>
</comment>
<accession>A0A9N9IAR1</accession>
<dbReference type="GO" id="GO:0005886">
    <property type="term" value="C:plasma membrane"/>
    <property type="evidence" value="ECO:0007669"/>
    <property type="project" value="UniProtKB-SubCell"/>
</dbReference>
<evidence type="ECO:0000256" key="5">
    <source>
        <dbReference type="ARBA" id="ARBA00023180"/>
    </source>
</evidence>
<evidence type="ECO:0000256" key="6">
    <source>
        <dbReference type="ARBA" id="ARBA00023288"/>
    </source>
</evidence>
<comment type="caution">
    <text evidence="11">The sequence shown here is derived from an EMBL/GenBank/DDBJ whole genome shotgun (WGS) entry which is preliminary data.</text>
</comment>
<feature type="domain" description="Copper acquisition factor BIM1-like" evidence="10">
    <location>
        <begin position="20"/>
        <end position="141"/>
    </location>
</feature>
<dbReference type="GO" id="GO:0012505">
    <property type="term" value="C:endomembrane system"/>
    <property type="evidence" value="ECO:0007669"/>
    <property type="project" value="UniProtKB-SubCell"/>
</dbReference>
<keyword evidence="3 9" id="KW-0732">Signal</keyword>
<reference evidence="11" key="1">
    <citation type="submission" date="2021-06" db="EMBL/GenBank/DDBJ databases">
        <authorList>
            <person name="Kallberg Y."/>
            <person name="Tangrot J."/>
            <person name="Rosling A."/>
        </authorList>
    </citation>
    <scope>NUCLEOTIDE SEQUENCE</scope>
    <source>
        <strain evidence="11">FL966</strain>
    </source>
</reference>
<evidence type="ECO:0000256" key="3">
    <source>
        <dbReference type="ARBA" id="ARBA00022729"/>
    </source>
</evidence>
<evidence type="ECO:0000313" key="11">
    <source>
        <dbReference type="EMBL" id="CAG8729036.1"/>
    </source>
</evidence>
<gene>
    <name evidence="11" type="ORF">CPELLU_LOCUS13366</name>
</gene>
<feature type="signal peptide" evidence="9">
    <location>
        <begin position="1"/>
        <end position="20"/>
    </location>
</feature>
<protein>
    <submittedName>
        <fullName evidence="11">5128_t:CDS:1</fullName>
    </submittedName>
</protein>
<feature type="transmembrane region" description="Helical" evidence="8">
    <location>
        <begin position="146"/>
        <end position="166"/>
    </location>
</feature>
<evidence type="ECO:0000256" key="4">
    <source>
        <dbReference type="ARBA" id="ARBA00023136"/>
    </source>
</evidence>
<evidence type="ECO:0000256" key="9">
    <source>
        <dbReference type="SAM" id="SignalP"/>
    </source>
</evidence>
<dbReference type="InterPro" id="IPR046530">
    <property type="entry name" value="BIM1-like_dom"/>
</dbReference>
<dbReference type="InterPro" id="IPR046936">
    <property type="entry name" value="BIM1-like"/>
</dbReference>
<dbReference type="EMBL" id="CAJVQA010014108">
    <property type="protein sequence ID" value="CAG8729036.1"/>
    <property type="molecule type" value="Genomic_DNA"/>
</dbReference>
<dbReference type="PANTHER" id="PTHR34992:SF1">
    <property type="entry name" value="COPPER ACQUISITION FACTOR BIM1-LIKE DOMAIN-CONTAINING PROTEIN"/>
    <property type="match status" value="1"/>
</dbReference>
<keyword evidence="8" id="KW-1133">Transmembrane helix</keyword>
<keyword evidence="2" id="KW-1003">Cell membrane</keyword>
<dbReference type="PANTHER" id="PTHR34992">
    <property type="entry name" value="HYPHAL ANASTAMOSIS-7 PROTEIN"/>
    <property type="match status" value="1"/>
</dbReference>
<keyword evidence="12" id="KW-1185">Reference proteome</keyword>
<keyword evidence="4 8" id="KW-0472">Membrane</keyword>
<keyword evidence="5" id="KW-0325">Glycoprotein</keyword>
<evidence type="ECO:0000256" key="2">
    <source>
        <dbReference type="ARBA" id="ARBA00022475"/>
    </source>
</evidence>
<feature type="chain" id="PRO_5040186295" evidence="9">
    <location>
        <begin position="21"/>
        <end position="167"/>
    </location>
</feature>
<dbReference type="OrthoDB" id="2146436at2759"/>
<keyword evidence="6" id="KW-0449">Lipoprotein</keyword>
<evidence type="ECO:0000256" key="1">
    <source>
        <dbReference type="ARBA" id="ARBA00004236"/>
    </source>
</evidence>
<organism evidence="11 12">
    <name type="scientific">Cetraspora pellucida</name>
    <dbReference type="NCBI Taxonomy" id="1433469"/>
    <lineage>
        <taxon>Eukaryota</taxon>
        <taxon>Fungi</taxon>
        <taxon>Fungi incertae sedis</taxon>
        <taxon>Mucoromycota</taxon>
        <taxon>Glomeromycotina</taxon>
        <taxon>Glomeromycetes</taxon>
        <taxon>Diversisporales</taxon>
        <taxon>Gigasporaceae</taxon>
        <taxon>Cetraspora</taxon>
    </lineage>
</organism>
<evidence type="ECO:0000313" key="12">
    <source>
        <dbReference type="Proteomes" id="UP000789759"/>
    </source>
</evidence>
<evidence type="ECO:0000259" key="10">
    <source>
        <dbReference type="Pfam" id="PF20238"/>
    </source>
</evidence>
<proteinExistence type="predicted"/>
<evidence type="ECO:0000256" key="7">
    <source>
        <dbReference type="ARBA" id="ARBA00037868"/>
    </source>
</evidence>
<name>A0A9N9IAR1_9GLOM</name>